<organism evidence="2 3">
    <name type="scientific">Morganella psychrotolerans</name>
    <dbReference type="NCBI Taxonomy" id="368603"/>
    <lineage>
        <taxon>Bacteria</taxon>
        <taxon>Pseudomonadati</taxon>
        <taxon>Pseudomonadota</taxon>
        <taxon>Gammaproteobacteria</taxon>
        <taxon>Enterobacterales</taxon>
        <taxon>Morganellaceae</taxon>
        <taxon>Morganella</taxon>
    </lineage>
</organism>
<feature type="transmembrane region" description="Helical" evidence="1">
    <location>
        <begin position="82"/>
        <end position="104"/>
    </location>
</feature>
<feature type="transmembrane region" description="Helical" evidence="1">
    <location>
        <begin position="50"/>
        <end position="76"/>
    </location>
</feature>
<keyword evidence="1" id="KW-1133">Transmembrane helix</keyword>
<dbReference type="EMBL" id="LZEX01000042">
    <property type="protein sequence ID" value="OBU03799.1"/>
    <property type="molecule type" value="Genomic_DNA"/>
</dbReference>
<dbReference type="InterPro" id="IPR009937">
    <property type="entry name" value="Phage_holin_3_6"/>
</dbReference>
<dbReference type="STRING" id="368603.AYY16_10750"/>
<accession>A0A1B8H3Z1</accession>
<dbReference type="AlphaFoldDB" id="A0A1B8H3Z1"/>
<evidence type="ECO:0008006" key="4">
    <source>
        <dbReference type="Google" id="ProtNLM"/>
    </source>
</evidence>
<gene>
    <name evidence="2" type="ORF">AYY17_09535</name>
</gene>
<dbReference type="RefSeq" id="WP_067425348.1">
    <property type="nucleotide sequence ID" value="NZ_LZEX01000042.1"/>
</dbReference>
<keyword evidence="1" id="KW-0472">Membrane</keyword>
<evidence type="ECO:0000256" key="1">
    <source>
        <dbReference type="SAM" id="Phobius"/>
    </source>
</evidence>
<sequence length="137" mass="15013">MAESERPQGPGKGLLDTLTRIATIVVSMAETRLRLIATELEEEKANLIQLILLAGVALLLTAFGLMSLLVLVMWAVDPVYRLTALAITTIVLLGSALIFALSAVRKARKSSLLSATREQLAIDKQLLEKKQQEQHHE</sequence>
<dbReference type="Pfam" id="PF07332">
    <property type="entry name" value="Phage_holin_3_6"/>
    <property type="match status" value="1"/>
</dbReference>
<protein>
    <recommendedName>
        <fullName evidence="4">Phage holin family protein</fullName>
    </recommendedName>
</protein>
<evidence type="ECO:0000313" key="2">
    <source>
        <dbReference type="EMBL" id="OBU03799.1"/>
    </source>
</evidence>
<keyword evidence="1" id="KW-0812">Transmembrane</keyword>
<dbReference type="Proteomes" id="UP000092247">
    <property type="component" value="Unassembled WGS sequence"/>
</dbReference>
<reference evidence="2 3" key="1">
    <citation type="submission" date="2016-06" db="EMBL/GenBank/DDBJ databases">
        <authorList>
            <person name="Kjaerup R.B."/>
            <person name="Dalgaard T.S."/>
            <person name="Juul-Madsen H.R."/>
        </authorList>
    </citation>
    <scope>NUCLEOTIDE SEQUENCE [LARGE SCALE GENOMIC DNA]</scope>
    <source>
        <strain evidence="2 3">GCSL-Mp3</strain>
    </source>
</reference>
<evidence type="ECO:0000313" key="3">
    <source>
        <dbReference type="Proteomes" id="UP000092247"/>
    </source>
</evidence>
<proteinExistence type="predicted"/>
<name>A0A1B8H3Z1_9GAMM</name>
<comment type="caution">
    <text evidence="2">The sequence shown here is derived from an EMBL/GenBank/DDBJ whole genome shotgun (WGS) entry which is preliminary data.</text>
</comment>